<dbReference type="InterPro" id="IPR003362">
    <property type="entry name" value="Bact_transf"/>
</dbReference>
<comment type="similarity">
    <text evidence="1">Belongs to the bacterial sugar transferase family.</text>
</comment>
<dbReference type="AlphaFoldDB" id="A0A2U2JAW4"/>
<evidence type="ECO:0000256" key="1">
    <source>
        <dbReference type="ARBA" id="ARBA00006464"/>
    </source>
</evidence>
<evidence type="ECO:0000313" key="4">
    <source>
        <dbReference type="EMBL" id="PWG05472.1"/>
    </source>
</evidence>
<keyword evidence="5" id="KW-1185">Reference proteome</keyword>
<organism evidence="4 5">
    <name type="scientific">Polaribacter aquimarinus</name>
    <dbReference type="NCBI Taxonomy" id="2100726"/>
    <lineage>
        <taxon>Bacteria</taxon>
        <taxon>Pseudomonadati</taxon>
        <taxon>Bacteroidota</taxon>
        <taxon>Flavobacteriia</taxon>
        <taxon>Flavobacteriales</taxon>
        <taxon>Flavobacteriaceae</taxon>
    </lineage>
</organism>
<sequence length="188" mass="22052">MTKYQKVVKRFFDFLLSLILIPILLFPLFVLITIATIDLRVFGLFCQKRIGKYGKEFTIFKIKTLKKDKKTTKISKFFRKSKLDELPQIFNVFLGNMSFVGPRPDLKEVIFQTIEIDDIILSIKPGITGPASLFFFNEEDILSEVENSIEYNLTVIQPKKNKINRDYINNYHIFNDIKIIFKTLKNVI</sequence>
<dbReference type="GO" id="GO:0016780">
    <property type="term" value="F:phosphotransferase activity, for other substituted phosphate groups"/>
    <property type="evidence" value="ECO:0007669"/>
    <property type="project" value="TreeGrafter"/>
</dbReference>
<accession>A0A2U2JAW4</accession>
<dbReference type="Pfam" id="PF02397">
    <property type="entry name" value="Bac_transf"/>
    <property type="match status" value="1"/>
</dbReference>
<keyword evidence="2" id="KW-1133">Transmembrane helix</keyword>
<evidence type="ECO:0000256" key="2">
    <source>
        <dbReference type="SAM" id="Phobius"/>
    </source>
</evidence>
<keyword evidence="2" id="KW-0472">Membrane</keyword>
<dbReference type="PANTHER" id="PTHR30576:SF20">
    <property type="entry name" value="QUINOVOSAMINEPHOSPHOTRANSFERAE-RELATED"/>
    <property type="match status" value="1"/>
</dbReference>
<comment type="caution">
    <text evidence="4">The sequence shown here is derived from an EMBL/GenBank/DDBJ whole genome shotgun (WGS) entry which is preliminary data.</text>
</comment>
<feature type="domain" description="Bacterial sugar transferase" evidence="3">
    <location>
        <begin position="9"/>
        <end position="188"/>
    </location>
</feature>
<evidence type="ECO:0000313" key="5">
    <source>
        <dbReference type="Proteomes" id="UP000245670"/>
    </source>
</evidence>
<keyword evidence="4" id="KW-0808">Transferase</keyword>
<dbReference type="EMBL" id="QFFG01000003">
    <property type="protein sequence ID" value="PWG05472.1"/>
    <property type="molecule type" value="Genomic_DNA"/>
</dbReference>
<dbReference type="Proteomes" id="UP000245670">
    <property type="component" value="Unassembled WGS sequence"/>
</dbReference>
<dbReference type="OrthoDB" id="9808602at2"/>
<evidence type="ECO:0000259" key="3">
    <source>
        <dbReference type="Pfam" id="PF02397"/>
    </source>
</evidence>
<protein>
    <submittedName>
        <fullName evidence="4">Sugar transferase</fullName>
    </submittedName>
</protein>
<reference evidence="4 5" key="1">
    <citation type="submission" date="2018-05" db="EMBL/GenBank/DDBJ databases">
        <title>Polaribacter aquimarinus sp. nov., isolated from sediment in a sediment of sea.</title>
        <authorList>
            <person name="Lu D."/>
        </authorList>
    </citation>
    <scope>NUCLEOTIDE SEQUENCE [LARGE SCALE GENOMIC DNA]</scope>
    <source>
        <strain evidence="4 5">ZY113</strain>
    </source>
</reference>
<keyword evidence="2" id="KW-0812">Transmembrane</keyword>
<feature type="transmembrane region" description="Helical" evidence="2">
    <location>
        <begin position="12"/>
        <end position="37"/>
    </location>
</feature>
<proteinExistence type="inferred from homology"/>
<dbReference type="PANTHER" id="PTHR30576">
    <property type="entry name" value="COLANIC BIOSYNTHESIS UDP-GLUCOSE LIPID CARRIER TRANSFERASE"/>
    <property type="match status" value="1"/>
</dbReference>
<dbReference type="RefSeq" id="WP_109405014.1">
    <property type="nucleotide sequence ID" value="NZ_QFFG01000003.1"/>
</dbReference>
<name>A0A2U2JAW4_9FLAO</name>
<gene>
    <name evidence="4" type="ORF">DIS07_09595</name>
</gene>